<dbReference type="Pfam" id="PF01923">
    <property type="entry name" value="Cob_adeno_trans"/>
    <property type="match status" value="1"/>
</dbReference>
<dbReference type="GO" id="GO:0008817">
    <property type="term" value="F:corrinoid adenosyltransferase activity"/>
    <property type="evidence" value="ECO:0007669"/>
    <property type="project" value="TreeGrafter"/>
</dbReference>
<gene>
    <name evidence="12" type="primary">Mmab_0</name>
    <name evidence="12" type="ORF">AVEN_156481_1</name>
</gene>
<evidence type="ECO:0000256" key="5">
    <source>
        <dbReference type="ARBA" id="ARBA00022840"/>
    </source>
</evidence>
<evidence type="ECO:0000256" key="4">
    <source>
        <dbReference type="ARBA" id="ARBA00022741"/>
    </source>
</evidence>
<dbReference type="GO" id="GO:0009235">
    <property type="term" value="P:cobalamin metabolic process"/>
    <property type="evidence" value="ECO:0007669"/>
    <property type="project" value="UniProtKB-ARBA"/>
</dbReference>
<dbReference type="FunFam" id="1.20.1200.10:FF:000001">
    <property type="entry name" value="Cob(I)yrinic acid a,c-diamide adenosyltransferase"/>
    <property type="match status" value="1"/>
</dbReference>
<dbReference type="PANTHER" id="PTHR12213">
    <property type="entry name" value="CORRINOID ADENOSYLTRANSFERASE"/>
    <property type="match status" value="1"/>
</dbReference>
<name>A0A4Y2QRQ0_ARAVE</name>
<evidence type="ECO:0000256" key="6">
    <source>
        <dbReference type="ARBA" id="ARBA00051988"/>
    </source>
</evidence>
<evidence type="ECO:0000256" key="10">
    <source>
        <dbReference type="RuleBase" id="RU366026"/>
    </source>
</evidence>
<reference evidence="12 13" key="1">
    <citation type="journal article" date="2019" name="Sci. Rep.">
        <title>Orb-weaving spider Araneus ventricosus genome elucidates the spidroin gene catalogue.</title>
        <authorList>
            <person name="Kono N."/>
            <person name="Nakamura H."/>
            <person name="Ohtoshi R."/>
            <person name="Moran D.A.P."/>
            <person name="Shinohara A."/>
            <person name="Yoshida Y."/>
            <person name="Fujiwara M."/>
            <person name="Mori M."/>
            <person name="Tomita M."/>
            <person name="Arakawa K."/>
        </authorList>
    </citation>
    <scope>NUCLEOTIDE SEQUENCE [LARGE SCALE GENOMIC DNA]</scope>
</reference>
<dbReference type="EMBL" id="BGPR01014641">
    <property type="protein sequence ID" value="GBN66062.1"/>
    <property type="molecule type" value="Genomic_DNA"/>
</dbReference>
<accession>A0A4Y2QRQ0</accession>
<evidence type="ECO:0000256" key="2">
    <source>
        <dbReference type="ARBA" id="ARBA00011233"/>
    </source>
</evidence>
<proteinExistence type="inferred from homology"/>
<evidence type="ECO:0000256" key="7">
    <source>
        <dbReference type="ARBA" id="ARBA00056747"/>
    </source>
</evidence>
<organism evidence="12 13">
    <name type="scientific">Araneus ventricosus</name>
    <name type="common">Orbweaver spider</name>
    <name type="synonym">Epeira ventricosa</name>
    <dbReference type="NCBI Taxonomy" id="182803"/>
    <lineage>
        <taxon>Eukaryota</taxon>
        <taxon>Metazoa</taxon>
        <taxon>Ecdysozoa</taxon>
        <taxon>Arthropoda</taxon>
        <taxon>Chelicerata</taxon>
        <taxon>Arachnida</taxon>
        <taxon>Araneae</taxon>
        <taxon>Araneomorphae</taxon>
        <taxon>Entelegynae</taxon>
        <taxon>Araneoidea</taxon>
        <taxon>Araneidae</taxon>
        <taxon>Araneus</taxon>
    </lineage>
</organism>
<dbReference type="NCBIfam" id="TIGR00636">
    <property type="entry name" value="PduO_Nterm"/>
    <property type="match status" value="1"/>
</dbReference>
<comment type="caution">
    <text evidence="12">The sequence shown here is derived from an EMBL/GenBank/DDBJ whole genome shotgun (WGS) entry which is preliminary data.</text>
</comment>
<evidence type="ECO:0000256" key="8">
    <source>
        <dbReference type="ARBA" id="ARBA00071654"/>
    </source>
</evidence>
<dbReference type="Gene3D" id="1.20.1200.10">
    <property type="entry name" value="Cobalamin adenosyltransferase-like"/>
    <property type="match status" value="1"/>
</dbReference>
<comment type="similarity">
    <text evidence="1 10">Belongs to the Cob(I)alamin adenosyltransferase family.</text>
</comment>
<keyword evidence="4 10" id="KW-0547">Nucleotide-binding</keyword>
<evidence type="ECO:0000259" key="11">
    <source>
        <dbReference type="Pfam" id="PF01923"/>
    </source>
</evidence>
<feature type="domain" description="Cobalamin adenosyltransferase-like" evidence="11">
    <location>
        <begin position="27"/>
        <end position="196"/>
    </location>
</feature>
<comment type="subunit">
    <text evidence="2">Homotrimer.</text>
</comment>
<comment type="catalytic activity">
    <reaction evidence="6">
        <text>cob(I)alamin-[corrinoid adenosyltransferase] + ATP = apo-[corrinoid adenosyltransferase] + adenosylcob(III)alamin + triphosphate</text>
        <dbReference type="Rhea" id="RHEA:56796"/>
        <dbReference type="Rhea" id="RHEA-COMP:14743"/>
        <dbReference type="Rhea" id="RHEA-COMP:14744"/>
        <dbReference type="ChEBI" id="CHEBI:18036"/>
        <dbReference type="ChEBI" id="CHEBI:18408"/>
        <dbReference type="ChEBI" id="CHEBI:30616"/>
        <dbReference type="ChEBI" id="CHEBI:60488"/>
        <dbReference type="ChEBI" id="CHEBI:83228"/>
    </reaction>
    <physiologicalReaction direction="left-to-right" evidence="6">
        <dbReference type="Rhea" id="RHEA:56797"/>
    </physiologicalReaction>
</comment>
<protein>
    <recommendedName>
        <fullName evidence="8">Corrinoid adenosyltransferase MMAB</fullName>
    </recommendedName>
    <alternativeName>
        <fullName evidence="9">ATP:co(I)rrinoid adenosyltransferase MMAB</fullName>
    </alternativeName>
</protein>
<evidence type="ECO:0000256" key="9">
    <source>
        <dbReference type="ARBA" id="ARBA00075216"/>
    </source>
</evidence>
<evidence type="ECO:0000313" key="12">
    <source>
        <dbReference type="EMBL" id="GBN66062.1"/>
    </source>
</evidence>
<dbReference type="InterPro" id="IPR036451">
    <property type="entry name" value="CblAdoTrfase-like_sf"/>
</dbReference>
<dbReference type="PANTHER" id="PTHR12213:SF0">
    <property type="entry name" value="CORRINOID ADENOSYLTRANSFERASE MMAB"/>
    <property type="match status" value="1"/>
</dbReference>
<evidence type="ECO:0000256" key="1">
    <source>
        <dbReference type="ARBA" id="ARBA00007487"/>
    </source>
</evidence>
<dbReference type="SUPFAM" id="SSF89028">
    <property type="entry name" value="Cobalamin adenosyltransferase-like"/>
    <property type="match status" value="1"/>
</dbReference>
<keyword evidence="5 10" id="KW-0067">ATP-binding</keyword>
<evidence type="ECO:0000256" key="3">
    <source>
        <dbReference type="ARBA" id="ARBA00022679"/>
    </source>
</evidence>
<dbReference type="AlphaFoldDB" id="A0A4Y2QRQ0"/>
<dbReference type="InterPro" id="IPR029499">
    <property type="entry name" value="PduO-typ"/>
</dbReference>
<keyword evidence="3 10" id="KW-0808">Transferase</keyword>
<dbReference type="InterPro" id="IPR016030">
    <property type="entry name" value="CblAdoTrfase-like"/>
</dbReference>
<dbReference type="OrthoDB" id="549173at2759"/>
<comment type="function">
    <text evidence="7">Converts cob(I)alamin to adenosylcobalamin (adenosylcob(III)alamin), a coenzyme for methylmalonyl-CoA mutase, therefore participates in the final step of the vitamin B12 conversion. Generates adenosylcobalamin (AdoCbl) and directly delivers the cofactor to MUT in a transfer that is stimulated by ATP-binding to MMAB and gated by MMAA.</text>
</comment>
<dbReference type="GO" id="GO:0005524">
    <property type="term" value="F:ATP binding"/>
    <property type="evidence" value="ECO:0007669"/>
    <property type="project" value="UniProtKB-UniRule"/>
</dbReference>
<sequence length="219" mass="24823">MLDLIHKFSLSFLARNSFSTSCVRVRIYTRTGDKGKSSTFTGERRNKDDNVFEALGTTDELTSVIGFAREFLPESCEHINKELQEVQCIIQDLQAAVATPKSSSKQRHTDKTKFSGAHIDTLEYWIDEHTKGLPPLNNFILPSGGPGSAALHMARSICRRAERRVVPLVRDDEVDEAPMRYLNRLSDYLFTVARVAGIACGREEFIYWQPKPRNVKKSE</sequence>
<keyword evidence="13" id="KW-1185">Reference proteome</keyword>
<dbReference type="Proteomes" id="UP000499080">
    <property type="component" value="Unassembled WGS sequence"/>
</dbReference>
<evidence type="ECO:0000313" key="13">
    <source>
        <dbReference type="Proteomes" id="UP000499080"/>
    </source>
</evidence>